<reference evidence="2" key="1">
    <citation type="journal article" date="2016" name="Proc. Natl. Acad. Sci. U.S.A.">
        <title>Lipid metabolic changes in an early divergent fungus govern the establishment of a mutualistic symbiosis with endobacteria.</title>
        <authorList>
            <person name="Lastovetsky O.A."/>
            <person name="Gaspar M.L."/>
            <person name="Mondo S.J."/>
            <person name="LaButti K.M."/>
            <person name="Sandor L."/>
            <person name="Grigoriev I.V."/>
            <person name="Henry S.A."/>
            <person name="Pawlowska T.E."/>
        </authorList>
    </citation>
    <scope>NUCLEOTIDE SEQUENCE [LARGE SCALE GENOMIC DNA]</scope>
    <source>
        <strain evidence="2">ATCC 52814</strain>
    </source>
</reference>
<dbReference type="EMBL" id="KV922155">
    <property type="protein sequence ID" value="ORE01290.1"/>
    <property type="molecule type" value="Genomic_DNA"/>
</dbReference>
<name>A0A1X0QNF4_RHIZD</name>
<dbReference type="AlphaFoldDB" id="A0A1X0QNF4"/>
<feature type="region of interest" description="Disordered" evidence="1">
    <location>
        <begin position="1"/>
        <end position="21"/>
    </location>
</feature>
<sequence length="235" mass="27051">MDRIRKEVEYGRTKSSSQQRTPATLVPSIVDGGLTTVINLCTIKLTPLTLILEDDVEAEEKKLANEECIEIVQEDDEKIDEKEDEDIDKEENEEKGDEFEKIEDAPEETDTAACKEENNDAQPVDYQAENEQLIPDLHVYINSALTVIQAITRSMFCQQHLIDALKELTDLKEKLLGPKYKLENILPPPTNANNKGRKPNTKRLAIALEIYEEDKKKREAKRMKIEKEEQRRKEN</sequence>
<accession>A0A1X0QNF4</accession>
<dbReference type="Proteomes" id="UP000242414">
    <property type="component" value="Unassembled WGS sequence"/>
</dbReference>
<feature type="region of interest" description="Disordered" evidence="1">
    <location>
        <begin position="216"/>
        <end position="235"/>
    </location>
</feature>
<dbReference type="OrthoDB" id="10487734at2759"/>
<evidence type="ECO:0000256" key="1">
    <source>
        <dbReference type="SAM" id="MobiDB-lite"/>
    </source>
</evidence>
<evidence type="ECO:0000313" key="2">
    <source>
        <dbReference type="EMBL" id="ORE01290.1"/>
    </source>
</evidence>
<dbReference type="VEuPathDB" id="FungiDB:BCV72DRAFT_246054"/>
<protein>
    <submittedName>
        <fullName evidence="2">Uncharacterized protein</fullName>
    </submittedName>
</protein>
<gene>
    <name evidence="2" type="ORF">BCV72DRAFT_246054</name>
</gene>
<organism evidence="2">
    <name type="scientific">Rhizopus microsporus var. microsporus</name>
    <dbReference type="NCBI Taxonomy" id="86635"/>
    <lineage>
        <taxon>Eukaryota</taxon>
        <taxon>Fungi</taxon>
        <taxon>Fungi incertae sedis</taxon>
        <taxon>Mucoromycota</taxon>
        <taxon>Mucoromycotina</taxon>
        <taxon>Mucoromycetes</taxon>
        <taxon>Mucorales</taxon>
        <taxon>Mucorineae</taxon>
        <taxon>Rhizopodaceae</taxon>
        <taxon>Rhizopus</taxon>
    </lineage>
</organism>
<feature type="region of interest" description="Disordered" evidence="1">
    <location>
        <begin position="74"/>
        <end position="109"/>
    </location>
</feature>
<feature type="compositionally biased region" description="Basic and acidic residues" evidence="1">
    <location>
        <begin position="1"/>
        <end position="12"/>
    </location>
</feature>
<feature type="compositionally biased region" description="Acidic residues" evidence="1">
    <location>
        <begin position="74"/>
        <end position="97"/>
    </location>
</feature>
<proteinExistence type="predicted"/>